<dbReference type="CDD" id="cd02657">
    <property type="entry name" value="Peptidase_C19A"/>
    <property type="match status" value="1"/>
</dbReference>
<evidence type="ECO:0000259" key="7">
    <source>
        <dbReference type="PROSITE" id="PS50053"/>
    </source>
</evidence>
<dbReference type="AlphaFoldDB" id="A0A0M8MPC8"/>
<dbReference type="InterPro" id="IPR028889">
    <property type="entry name" value="USP"/>
</dbReference>
<evidence type="ECO:0000313" key="10">
    <source>
        <dbReference type="Proteomes" id="UP000037751"/>
    </source>
</evidence>
<proteinExistence type="inferred from homology"/>
<accession>A0A0M8MPC8</accession>
<dbReference type="Proteomes" id="UP000037751">
    <property type="component" value="Unassembled WGS sequence"/>
</dbReference>
<dbReference type="RefSeq" id="XP_017994178.1">
    <property type="nucleotide sequence ID" value="XM_018137854.1"/>
</dbReference>
<dbReference type="PROSITE" id="PS50053">
    <property type="entry name" value="UBIQUITIN_2"/>
    <property type="match status" value="1"/>
</dbReference>
<keyword evidence="3 6" id="KW-0833">Ubl conjugation pathway</keyword>
<dbReference type="InterPro" id="IPR001394">
    <property type="entry name" value="Peptidase_C19_UCH"/>
</dbReference>
<evidence type="ECO:0000313" key="9">
    <source>
        <dbReference type="EMBL" id="KOS16546.1"/>
    </source>
</evidence>
<comment type="similarity">
    <text evidence="6">Belongs to the peptidase C19 family.</text>
</comment>
<dbReference type="GeneID" id="28729730"/>
<dbReference type="InterPro" id="IPR029071">
    <property type="entry name" value="Ubiquitin-like_domsf"/>
</dbReference>
<dbReference type="PANTHER" id="PTHR43982">
    <property type="entry name" value="UBIQUITIN CARBOXYL-TERMINAL HYDROLASE"/>
    <property type="match status" value="1"/>
</dbReference>
<dbReference type="InterPro" id="IPR044635">
    <property type="entry name" value="UBP14-like"/>
</dbReference>
<keyword evidence="4 6" id="KW-0378">Hydrolase</keyword>
<evidence type="ECO:0000256" key="2">
    <source>
        <dbReference type="ARBA" id="ARBA00022670"/>
    </source>
</evidence>
<dbReference type="PANTHER" id="PTHR43982:SF1">
    <property type="entry name" value="UBIQUITIN CARBOXYL-TERMINAL HYDROLASE 14"/>
    <property type="match status" value="1"/>
</dbReference>
<dbReference type="InterPro" id="IPR038765">
    <property type="entry name" value="Papain-like_cys_pep_sf"/>
</dbReference>
<dbReference type="Gene3D" id="3.10.20.90">
    <property type="entry name" value="Phosphatidylinositol 3-kinase Catalytic Subunit, Chain A, domain 1"/>
    <property type="match status" value="1"/>
</dbReference>
<dbReference type="EC" id="3.4.19.12" evidence="6"/>
<dbReference type="GO" id="GO:0061136">
    <property type="term" value="P:regulation of proteasomal protein catabolic process"/>
    <property type="evidence" value="ECO:0007669"/>
    <property type="project" value="TreeGrafter"/>
</dbReference>
<dbReference type="PROSITE" id="PS00972">
    <property type="entry name" value="USP_1"/>
    <property type="match status" value="1"/>
</dbReference>
<dbReference type="SUPFAM" id="SSF54236">
    <property type="entry name" value="Ubiquitin-like"/>
    <property type="match status" value="1"/>
</dbReference>
<dbReference type="InterPro" id="IPR000626">
    <property type="entry name" value="Ubiquitin-like_dom"/>
</dbReference>
<dbReference type="GO" id="GO:0016579">
    <property type="term" value="P:protein deubiquitination"/>
    <property type="evidence" value="ECO:0007669"/>
    <property type="project" value="InterPro"/>
</dbReference>
<dbReference type="Pfam" id="PF00443">
    <property type="entry name" value="UCH"/>
    <property type="match status" value="1"/>
</dbReference>
<evidence type="ECO:0000256" key="1">
    <source>
        <dbReference type="ARBA" id="ARBA00000707"/>
    </source>
</evidence>
<evidence type="ECO:0000259" key="8">
    <source>
        <dbReference type="PROSITE" id="PS50235"/>
    </source>
</evidence>
<evidence type="ECO:0000256" key="3">
    <source>
        <dbReference type="ARBA" id="ARBA00022786"/>
    </source>
</evidence>
<dbReference type="CDD" id="cd16104">
    <property type="entry name" value="Ubl_USP14_like"/>
    <property type="match status" value="1"/>
</dbReference>
<evidence type="ECO:0000256" key="4">
    <source>
        <dbReference type="ARBA" id="ARBA00022801"/>
    </source>
</evidence>
<feature type="domain" description="USP" evidence="8">
    <location>
        <begin position="105"/>
        <end position="495"/>
    </location>
</feature>
<dbReference type="SUPFAM" id="SSF54001">
    <property type="entry name" value="Cysteine proteinases"/>
    <property type="match status" value="1"/>
</dbReference>
<keyword evidence="5 6" id="KW-0788">Thiol protease</keyword>
<comment type="caution">
    <text evidence="9">The sequence shown here is derived from an EMBL/GenBank/DDBJ whole genome shotgun (WGS) entry which is preliminary data.</text>
</comment>
<sequence length="497" mass="54763">MATVPVKVKHNGKVYDISLDTNGTGLAFKEAIAQATSVPTDRQKVMIKGGLLKDDTEISKLNVRAGHQFMVLGAAGELPKAPAKPVQFLEDMQDEELNKAANLRVGLVNLGNTCYLNSTLQVLRTIPPLQEALSAYTGRVGASDGDATLVASMRDLFSDMSKTTEAVPPLIFLTVLRKLAPQFAETAEGGGFAQQDAEEVWVRIMQALSQLPAAGQPREKFVPQYVTGHMTIERSCAETSDEAPTHLEEPFQMLQCNISSSTNEMTAGILESMTQQLEKHSDQLGRTALYNEKRRISRLPAYLSVHFVRFYWRRDINKKTKIMRKVKFPMELDASTFVTDDLARRLAPVSAKIKAIGKDREERAKLRARVQGRSMEAGAVEGGALTDEEEVAQRAKEREQVDALIDADLRSDAGCNPSGLYELVGIVTHKGAAADAGHYMSWVRQEDTSQPLPPPASMWYKFDDDKVSLVPTEKIETLYGGGEDSVAYILLYRAKAL</sequence>
<dbReference type="GO" id="GO:0070628">
    <property type="term" value="F:proteasome binding"/>
    <property type="evidence" value="ECO:0007669"/>
    <property type="project" value="TreeGrafter"/>
</dbReference>
<dbReference type="VEuPathDB" id="FungiDB:Malapachy_3382"/>
<keyword evidence="2 6" id="KW-0645">Protease</keyword>
<comment type="catalytic activity">
    <reaction evidence="1 6">
        <text>Thiol-dependent hydrolysis of ester, thioester, amide, peptide and isopeptide bonds formed by the C-terminal Gly of ubiquitin (a 76-residue protein attached to proteins as an intracellular targeting signal).</text>
        <dbReference type="EC" id="3.4.19.12"/>
    </reaction>
</comment>
<feature type="domain" description="Ubiquitin-like" evidence="7">
    <location>
        <begin position="2"/>
        <end position="72"/>
    </location>
</feature>
<dbReference type="Gene3D" id="3.90.70.10">
    <property type="entry name" value="Cysteine proteinases"/>
    <property type="match status" value="1"/>
</dbReference>
<dbReference type="InterPro" id="IPR018200">
    <property type="entry name" value="USP_CS"/>
</dbReference>
<dbReference type="STRING" id="77020.A0A0M8MPC8"/>
<dbReference type="SMART" id="SM00213">
    <property type="entry name" value="UBQ"/>
    <property type="match status" value="1"/>
</dbReference>
<keyword evidence="10" id="KW-1185">Reference proteome</keyword>
<name>A0A0M8MPC8_9BASI</name>
<gene>
    <name evidence="9" type="ORF">Malapachy_3382</name>
</gene>
<reference evidence="9 10" key="1">
    <citation type="submission" date="2015-07" db="EMBL/GenBank/DDBJ databases">
        <title>Draft Genome Sequence of Malassezia furfur CBS1878 and Malassezia pachydermatis CBS1879.</title>
        <authorList>
            <person name="Triana S."/>
            <person name="Ohm R."/>
            <person name="Gonzalez A."/>
            <person name="DeCock H."/>
            <person name="Restrepo S."/>
            <person name="Celis A."/>
        </authorList>
    </citation>
    <scope>NUCLEOTIDE SEQUENCE [LARGE SCALE GENOMIC DNA]</scope>
    <source>
        <strain evidence="9 10">CBS 1879</strain>
    </source>
</reference>
<dbReference type="EMBL" id="LGAV01000001">
    <property type="protein sequence ID" value="KOS16546.1"/>
    <property type="molecule type" value="Genomic_DNA"/>
</dbReference>
<evidence type="ECO:0000256" key="5">
    <source>
        <dbReference type="ARBA" id="ARBA00022807"/>
    </source>
</evidence>
<dbReference type="GO" id="GO:0043161">
    <property type="term" value="P:proteasome-mediated ubiquitin-dependent protein catabolic process"/>
    <property type="evidence" value="ECO:0007669"/>
    <property type="project" value="InterPro"/>
</dbReference>
<dbReference type="OrthoDB" id="333239at2759"/>
<dbReference type="PROSITE" id="PS00973">
    <property type="entry name" value="USP_2"/>
    <property type="match status" value="1"/>
</dbReference>
<dbReference type="GO" id="GO:0004843">
    <property type="term" value="F:cysteine-type deubiquitinase activity"/>
    <property type="evidence" value="ECO:0007669"/>
    <property type="project" value="UniProtKB-UniRule"/>
</dbReference>
<protein>
    <recommendedName>
        <fullName evidence="6">Ubiquitin carboxyl-terminal hydrolase</fullName>
        <ecNumber evidence="6">3.4.19.12</ecNumber>
    </recommendedName>
</protein>
<dbReference type="Pfam" id="PF00240">
    <property type="entry name" value="ubiquitin"/>
    <property type="match status" value="1"/>
</dbReference>
<evidence type="ECO:0000256" key="6">
    <source>
        <dbReference type="RuleBase" id="RU366025"/>
    </source>
</evidence>
<dbReference type="PROSITE" id="PS50235">
    <property type="entry name" value="USP_3"/>
    <property type="match status" value="1"/>
</dbReference>
<organism evidence="9 10">
    <name type="scientific">Malassezia pachydermatis</name>
    <dbReference type="NCBI Taxonomy" id="77020"/>
    <lineage>
        <taxon>Eukaryota</taxon>
        <taxon>Fungi</taxon>
        <taxon>Dikarya</taxon>
        <taxon>Basidiomycota</taxon>
        <taxon>Ustilaginomycotina</taxon>
        <taxon>Malasseziomycetes</taxon>
        <taxon>Malasseziales</taxon>
        <taxon>Malasseziaceae</taxon>
        <taxon>Malassezia</taxon>
    </lineage>
</organism>